<geneLocation type="plasmid" evidence="3">
    <name>pDeide3</name>
</geneLocation>
<reference evidence="2 3" key="1">
    <citation type="journal article" date="2009" name="PLoS Genet.">
        <title>Alliance of proteomics and genomics to unravel the specificities of Sahara bacterium Deinococcus deserti.</title>
        <authorList>
            <person name="de Groot A."/>
            <person name="Dulermo R."/>
            <person name="Ortet P."/>
            <person name="Blanchard L."/>
            <person name="Guerin P."/>
            <person name="Fernandez B."/>
            <person name="Vacherie B."/>
            <person name="Dossat C."/>
            <person name="Jolivet E."/>
            <person name="Siguier P."/>
            <person name="Chandler M."/>
            <person name="Barakat M."/>
            <person name="Dedieu A."/>
            <person name="Barbe V."/>
            <person name="Heulin T."/>
            <person name="Sommer S."/>
            <person name="Achouak W."/>
            <person name="Armengaud J."/>
        </authorList>
    </citation>
    <scope>NUCLEOTIDE SEQUENCE [LARGE SCALE GENOMIC DNA]</scope>
    <source>
        <strain evidence="3">DSM 17065 / CIP 109153 / LMG 22923 / VCD115</strain>
        <plasmid evidence="3">pDeide3</plasmid>
    </source>
</reference>
<organism evidence="2 3">
    <name type="scientific">Deinococcus deserti (strain DSM 17065 / CIP 109153 / LMG 22923 / VCD115)</name>
    <dbReference type="NCBI Taxonomy" id="546414"/>
    <lineage>
        <taxon>Bacteria</taxon>
        <taxon>Thermotogati</taxon>
        <taxon>Deinococcota</taxon>
        <taxon>Deinococci</taxon>
        <taxon>Deinococcales</taxon>
        <taxon>Deinococcaceae</taxon>
        <taxon>Deinococcus</taxon>
    </lineage>
</organism>
<evidence type="ECO:0000313" key="3">
    <source>
        <dbReference type="Proteomes" id="UP000002208"/>
    </source>
</evidence>
<feature type="coiled-coil region" evidence="1">
    <location>
        <begin position="171"/>
        <end position="247"/>
    </location>
</feature>
<gene>
    <name evidence="2" type="ordered locus">Deide_3p02050</name>
</gene>
<dbReference type="Proteomes" id="UP000002208">
    <property type="component" value="Plasmid 3"/>
</dbReference>
<accession>C1D3T2</accession>
<proteinExistence type="predicted"/>
<keyword evidence="3" id="KW-1185">Reference proteome</keyword>
<evidence type="ECO:0000256" key="1">
    <source>
        <dbReference type="SAM" id="Coils"/>
    </source>
</evidence>
<dbReference type="EMBL" id="CP001117">
    <property type="protein sequence ID" value="ACO48161.1"/>
    <property type="molecule type" value="Genomic_DNA"/>
</dbReference>
<dbReference type="OrthoDB" id="67692at2"/>
<dbReference type="HOGENOM" id="CLU_996474_0_0_0"/>
<name>C1D3T2_DEIDV</name>
<dbReference type="AlphaFoldDB" id="C1D3T2"/>
<dbReference type="RefSeq" id="WP_012695033.1">
    <property type="nucleotide sequence ID" value="NC_012528.1"/>
</dbReference>
<protein>
    <submittedName>
        <fullName evidence="2">Uncharacterized protein</fullName>
    </submittedName>
</protein>
<sequence length="279" mass="30743">MTNPRDDHRAAELLDVTENASFNSARRHVGAAGFVQRDVLEQIISAGKEQIGVTRSLRQVIDVTQAQLRDLAGGGSSPEAQLHIATLQGIIASSQEQKKTATDLREAIQRTLENVRGTPLEDVSGTLLHTLSAVVQRQMEQLQDLITTALQEADTAGQVAQLQQVSTEAHARQIQTEHEQAERDLAQLEVLGSEALDRVRELEESGRTHAVQRADLEQKADSTRSLISALEREEGENLAQLTRLEQERVVSAEVQHALEVQVVESKARLETTPLHESQE</sequence>
<dbReference type="KEGG" id="ddr:Deide_3p02050"/>
<evidence type="ECO:0000313" key="2">
    <source>
        <dbReference type="EMBL" id="ACO48161.1"/>
    </source>
</evidence>
<keyword evidence="2" id="KW-0614">Plasmid</keyword>
<keyword evidence="1" id="KW-0175">Coiled coil</keyword>